<dbReference type="EMBL" id="VVXK01000030">
    <property type="protein sequence ID" value="KAA2365805.1"/>
    <property type="molecule type" value="Genomic_DNA"/>
</dbReference>
<evidence type="ECO:0000313" key="3">
    <source>
        <dbReference type="EMBL" id="KAA2365805.1"/>
    </source>
</evidence>
<dbReference type="Proteomes" id="UP000323567">
    <property type="component" value="Unassembled WGS sequence"/>
</dbReference>
<proteinExistence type="predicted"/>
<evidence type="ECO:0000259" key="2">
    <source>
        <dbReference type="Pfam" id="PF13004"/>
    </source>
</evidence>
<evidence type="ECO:0000313" key="4">
    <source>
        <dbReference type="Proteomes" id="UP000323567"/>
    </source>
</evidence>
<dbReference type="CDD" id="cd14948">
    <property type="entry name" value="BACON"/>
    <property type="match status" value="1"/>
</dbReference>
<dbReference type="PROSITE" id="PS51257">
    <property type="entry name" value="PROKAR_LIPOPROTEIN"/>
    <property type="match status" value="1"/>
</dbReference>
<feature type="domain" description="BACON" evidence="2">
    <location>
        <begin position="59"/>
        <end position="111"/>
    </location>
</feature>
<gene>
    <name evidence="3" type="ORF">F2Y13_14230</name>
</gene>
<keyword evidence="1" id="KW-0732">Signal</keyword>
<dbReference type="InterPro" id="IPR024361">
    <property type="entry name" value="BACON"/>
</dbReference>
<dbReference type="Gene3D" id="2.60.40.10">
    <property type="entry name" value="Immunoglobulins"/>
    <property type="match status" value="1"/>
</dbReference>
<feature type="signal peptide" evidence="1">
    <location>
        <begin position="1"/>
        <end position="19"/>
    </location>
</feature>
<protein>
    <submittedName>
        <fullName evidence="3">BACON domain-containing protein</fullName>
    </submittedName>
</protein>
<feature type="chain" id="PRO_5022834563" evidence="1">
    <location>
        <begin position="20"/>
        <end position="124"/>
    </location>
</feature>
<reference evidence="3 4" key="1">
    <citation type="journal article" date="2019" name="Nat. Med.">
        <title>A library of human gut bacterial isolates paired with longitudinal multiomics data enables mechanistic microbiome research.</title>
        <authorList>
            <person name="Poyet M."/>
            <person name="Groussin M."/>
            <person name="Gibbons S.M."/>
            <person name="Avila-Pacheco J."/>
            <person name="Jiang X."/>
            <person name="Kearney S.M."/>
            <person name="Perrotta A.R."/>
            <person name="Berdy B."/>
            <person name="Zhao S."/>
            <person name="Lieberman T.D."/>
            <person name="Swanson P.K."/>
            <person name="Smith M."/>
            <person name="Roesemann S."/>
            <person name="Alexander J.E."/>
            <person name="Rich S.A."/>
            <person name="Livny J."/>
            <person name="Vlamakis H."/>
            <person name="Clish C."/>
            <person name="Bullock K."/>
            <person name="Deik A."/>
            <person name="Scott J."/>
            <person name="Pierce K.A."/>
            <person name="Xavier R.J."/>
            <person name="Alm E.J."/>
        </authorList>
    </citation>
    <scope>NUCLEOTIDE SEQUENCE [LARGE SCALE GENOMIC DNA]</scope>
    <source>
        <strain evidence="3 4">BIOML-A2</strain>
    </source>
</reference>
<dbReference type="AlphaFoldDB" id="A0A5B3FX63"/>
<dbReference type="Pfam" id="PF13004">
    <property type="entry name" value="BACON"/>
    <property type="match status" value="1"/>
</dbReference>
<organism evidence="3 4">
    <name type="scientific">Alistipes shahii</name>
    <dbReference type="NCBI Taxonomy" id="328814"/>
    <lineage>
        <taxon>Bacteria</taxon>
        <taxon>Pseudomonadati</taxon>
        <taxon>Bacteroidota</taxon>
        <taxon>Bacteroidia</taxon>
        <taxon>Bacteroidales</taxon>
        <taxon>Rikenellaceae</taxon>
        <taxon>Alistipes</taxon>
    </lineage>
</organism>
<sequence length="124" mass="13269">MKKLLCSILVGLAALSVTGCDDDEVKTPDFAVSTAQWTFFQQEGMQRMIVSAPGAWTLTGIPDWMTVTPAEAAGPREITMTYTTNETGAPRKATLTVTCGDETRTIGVEQETVVPESAAGKGRR</sequence>
<dbReference type="RefSeq" id="WP_149887850.1">
    <property type="nucleotide sequence ID" value="NZ_DAWERE010000028.1"/>
</dbReference>
<name>A0A5B3FX63_9BACT</name>
<dbReference type="InterPro" id="IPR013783">
    <property type="entry name" value="Ig-like_fold"/>
</dbReference>
<evidence type="ECO:0000256" key="1">
    <source>
        <dbReference type="SAM" id="SignalP"/>
    </source>
</evidence>
<comment type="caution">
    <text evidence="3">The sequence shown here is derived from an EMBL/GenBank/DDBJ whole genome shotgun (WGS) entry which is preliminary data.</text>
</comment>
<accession>A0A5B3FX63</accession>